<evidence type="ECO:0000256" key="4">
    <source>
        <dbReference type="SAM" id="SignalP"/>
    </source>
</evidence>
<evidence type="ECO:0000256" key="2">
    <source>
        <dbReference type="SAM" id="Coils"/>
    </source>
</evidence>
<dbReference type="Gene3D" id="6.10.250.3150">
    <property type="match status" value="1"/>
</dbReference>
<evidence type="ECO:0000259" key="5">
    <source>
        <dbReference type="Pfam" id="PF01551"/>
    </source>
</evidence>
<reference evidence="7 8" key="1">
    <citation type="submission" date="2009-02" db="EMBL/GenBank/DDBJ databases">
        <title>Draft genome sequence of Clostridium asparagiforme (DSM 15981).</title>
        <authorList>
            <person name="Sudarsanam P."/>
            <person name="Ley R."/>
            <person name="Guruge J."/>
            <person name="Turnbaugh P.J."/>
            <person name="Mahowald M."/>
            <person name="Liep D."/>
            <person name="Gordon J."/>
        </authorList>
    </citation>
    <scope>NUCLEOTIDE SEQUENCE [LARGE SCALE GENOMIC DNA]</scope>
    <source>
        <strain evidence="7 8">DSM 15981</strain>
    </source>
</reference>
<dbReference type="Pfam" id="PF01551">
    <property type="entry name" value="Peptidase_M23"/>
    <property type="match status" value="1"/>
</dbReference>
<dbReference type="Gene3D" id="2.70.70.10">
    <property type="entry name" value="Glucose Permease (Domain IIA)"/>
    <property type="match status" value="1"/>
</dbReference>
<dbReference type="Pfam" id="PF24568">
    <property type="entry name" value="CC_PcsB"/>
    <property type="match status" value="1"/>
</dbReference>
<dbReference type="EMBL" id="ACCJ01000151">
    <property type="protein sequence ID" value="EEG55394.1"/>
    <property type="molecule type" value="Genomic_DNA"/>
</dbReference>
<evidence type="ECO:0000259" key="6">
    <source>
        <dbReference type="Pfam" id="PF24568"/>
    </source>
</evidence>
<dbReference type="CDD" id="cd12797">
    <property type="entry name" value="M23_peptidase"/>
    <property type="match status" value="1"/>
</dbReference>
<dbReference type="HOGENOM" id="CLU_029425_4_3_9"/>
<feature type="chain" id="PRO_5002896770" evidence="4">
    <location>
        <begin position="37"/>
        <end position="410"/>
    </location>
</feature>
<dbReference type="GO" id="GO:0004222">
    <property type="term" value="F:metalloendopeptidase activity"/>
    <property type="evidence" value="ECO:0007669"/>
    <property type="project" value="TreeGrafter"/>
</dbReference>
<evidence type="ECO:0000256" key="3">
    <source>
        <dbReference type="SAM" id="MobiDB-lite"/>
    </source>
</evidence>
<organism evidence="7 8">
    <name type="scientific">[Clostridium] asparagiforme DSM 15981</name>
    <dbReference type="NCBI Taxonomy" id="518636"/>
    <lineage>
        <taxon>Bacteria</taxon>
        <taxon>Bacillati</taxon>
        <taxon>Bacillota</taxon>
        <taxon>Clostridia</taxon>
        <taxon>Lachnospirales</taxon>
        <taxon>Lachnospiraceae</taxon>
        <taxon>Enterocloster</taxon>
    </lineage>
</organism>
<keyword evidence="8" id="KW-1185">Reference proteome</keyword>
<comment type="caution">
    <text evidence="7">The sequence shown here is derived from an EMBL/GenBank/DDBJ whole genome shotgun (WGS) entry which is preliminary data.</text>
</comment>
<accession>C0D032</accession>
<evidence type="ECO:0000256" key="1">
    <source>
        <dbReference type="ARBA" id="ARBA00022729"/>
    </source>
</evidence>
<proteinExistence type="predicted"/>
<feature type="domain" description="M23ase beta-sheet core" evidence="5">
    <location>
        <begin position="310"/>
        <end position="404"/>
    </location>
</feature>
<dbReference type="SUPFAM" id="SSF51261">
    <property type="entry name" value="Duplicated hybrid motif"/>
    <property type="match status" value="1"/>
</dbReference>
<dbReference type="InterPro" id="IPR011055">
    <property type="entry name" value="Dup_hybrid_motif"/>
</dbReference>
<keyword evidence="1 4" id="KW-0732">Signal</keyword>
<dbReference type="InterPro" id="IPR050570">
    <property type="entry name" value="Cell_wall_metabolism_enzyme"/>
</dbReference>
<gene>
    <name evidence="7" type="ORF">CLOSTASPAR_02613</name>
</gene>
<protein>
    <submittedName>
        <fullName evidence="7">Peptidase, M23 family</fullName>
    </submittedName>
</protein>
<dbReference type="PANTHER" id="PTHR21666:SF270">
    <property type="entry name" value="MUREIN HYDROLASE ACTIVATOR ENVC"/>
    <property type="match status" value="1"/>
</dbReference>
<dbReference type="InterPro" id="IPR057309">
    <property type="entry name" value="PcsB_CC"/>
</dbReference>
<feature type="coiled-coil region" evidence="2">
    <location>
        <begin position="171"/>
        <end position="268"/>
    </location>
</feature>
<dbReference type="PANTHER" id="PTHR21666">
    <property type="entry name" value="PEPTIDASE-RELATED"/>
    <property type="match status" value="1"/>
</dbReference>
<feature type="signal peptide" evidence="4">
    <location>
        <begin position="1"/>
        <end position="36"/>
    </location>
</feature>
<name>C0D032_9FIRM</name>
<feature type="region of interest" description="Disordered" evidence="3">
    <location>
        <begin position="292"/>
        <end position="313"/>
    </location>
</feature>
<sequence>MTKKGRKKMNRWKQMRLLAAAGVLAAGLLAGPTAYATSQGLKDAKDQVTTLEQEKKKTEDALKQLEGLKADTEKYVRQLDGNLNELAGELTRLEDQIAQKEGEIAQAQTELAAARETEANQYDSMKLRIKYMYERGDTSYLDLILQSKSISQMLNRAEYVSKITEYDRDMLEKYRETKEAVAEREAALEQEHVELVALQDSTKAKQASVKQLLADKEAELTAYNSKISATQDQIAGYEADIKAQEDKMRQIEAEMKRREEEAKKKAQQAGQTYTVKDLGNISFKWPCPSSSRITSNFGDRESPTEGASSNHKGMDIGASTGADIIAAADGEVVIATYSYSAGNYIMIDHGGGVSTVYMHCSQLLVSKGAKVKQGQVIAKVGSTGYSTGPHLHFGIRSGGTYVNPRNYVSP</sequence>
<keyword evidence="2" id="KW-0175">Coiled coil</keyword>
<feature type="coiled-coil region" evidence="2">
    <location>
        <begin position="41"/>
        <end position="117"/>
    </location>
</feature>
<dbReference type="AlphaFoldDB" id="C0D032"/>
<evidence type="ECO:0000313" key="8">
    <source>
        <dbReference type="Proteomes" id="UP000004756"/>
    </source>
</evidence>
<evidence type="ECO:0000313" key="7">
    <source>
        <dbReference type="EMBL" id="EEG55394.1"/>
    </source>
</evidence>
<dbReference type="InterPro" id="IPR016047">
    <property type="entry name" value="M23ase_b-sheet_dom"/>
</dbReference>
<dbReference type="Proteomes" id="UP000004756">
    <property type="component" value="Unassembled WGS sequence"/>
</dbReference>
<feature type="domain" description="Peptidoglycan hydrolase PcsB coiled-coil" evidence="6">
    <location>
        <begin position="119"/>
        <end position="183"/>
    </location>
</feature>